<organism evidence="1">
    <name type="scientific">gut metagenome</name>
    <dbReference type="NCBI Taxonomy" id="749906"/>
    <lineage>
        <taxon>unclassified sequences</taxon>
        <taxon>metagenomes</taxon>
        <taxon>organismal metagenomes</taxon>
    </lineage>
</organism>
<evidence type="ECO:0000313" key="1">
    <source>
        <dbReference type="EMBL" id="EJX04045.1"/>
    </source>
</evidence>
<accession>J9GUF4</accession>
<name>J9GUF4_9ZZZZ</name>
<sequence length="55" mass="6185">MGNLQSFSTTRDSILSVYSAFQRDEATPQSTTLQRFFGFCLHALIVVAHYAQSKN</sequence>
<gene>
    <name evidence="1" type="ORF">EVA_07846</name>
</gene>
<dbReference type="EMBL" id="AMCI01001937">
    <property type="protein sequence ID" value="EJX04045.1"/>
    <property type="molecule type" value="Genomic_DNA"/>
</dbReference>
<comment type="caution">
    <text evidence="1">The sequence shown here is derived from an EMBL/GenBank/DDBJ whole genome shotgun (WGS) entry which is preliminary data.</text>
</comment>
<protein>
    <submittedName>
        <fullName evidence="1">Uncharacterized protein</fullName>
    </submittedName>
</protein>
<proteinExistence type="predicted"/>
<dbReference type="AlphaFoldDB" id="J9GUF4"/>
<reference evidence="1" key="1">
    <citation type="journal article" date="2012" name="PLoS ONE">
        <title>Gene sets for utilization of primary and secondary nutrition supplies in the distal gut of endangered iberian lynx.</title>
        <authorList>
            <person name="Alcaide M."/>
            <person name="Messina E."/>
            <person name="Richter M."/>
            <person name="Bargiela R."/>
            <person name="Peplies J."/>
            <person name="Huws S.A."/>
            <person name="Newbold C.J."/>
            <person name="Golyshin P.N."/>
            <person name="Simon M.A."/>
            <person name="Lopez G."/>
            <person name="Yakimov M.M."/>
            <person name="Ferrer M."/>
        </authorList>
    </citation>
    <scope>NUCLEOTIDE SEQUENCE</scope>
</reference>